<keyword evidence="3" id="KW-0238">DNA-binding</keyword>
<dbReference type="InterPro" id="IPR005119">
    <property type="entry name" value="LysR_subst-bd"/>
</dbReference>
<feature type="domain" description="HTH lysR-type" evidence="5">
    <location>
        <begin position="2"/>
        <end position="59"/>
    </location>
</feature>
<gene>
    <name evidence="6" type="ORF">R9Z33_10615</name>
</gene>
<sequence length="323" mass="34692">MLEIRDLRLILAIDEHGSLLRASRALGVAQSAVTRGLAAVEARLRGPLFERTGRGTITTDLGRAVLADARDILERMAGLDRHLAEARGSQVRDLNIVAGSYVAESLALAAAGRMVSLYPELRLRLTAANWAEVARAVLEREAPLGLLDLRGFQGEAGLELEALRPQPGLFVVRPDHPLTRLAAVTLPDIMAHPFAFIGRAPREVQAPLVRAREAARAAGAIHPAFPALVHESPTVALSLVSRSDAVVAVTTSLAARALRLGEVVALRWREPWVSVHPGILRLRGRPLGEAEQAFLDLLRDADAAGEREGRMICAELGLSPDCA</sequence>
<dbReference type="InterPro" id="IPR036388">
    <property type="entry name" value="WH-like_DNA-bd_sf"/>
</dbReference>
<dbReference type="InterPro" id="IPR050950">
    <property type="entry name" value="HTH-type_LysR_regulators"/>
</dbReference>
<accession>A0ABZ0PNK7</accession>
<dbReference type="Proteomes" id="UP001305521">
    <property type="component" value="Chromosome"/>
</dbReference>
<proteinExistence type="inferred from homology"/>
<dbReference type="Gene3D" id="3.40.190.290">
    <property type="match status" value="1"/>
</dbReference>
<evidence type="ECO:0000259" key="5">
    <source>
        <dbReference type="PROSITE" id="PS50931"/>
    </source>
</evidence>
<dbReference type="Pfam" id="PF03466">
    <property type="entry name" value="LysR_substrate"/>
    <property type="match status" value="1"/>
</dbReference>
<dbReference type="InterPro" id="IPR000847">
    <property type="entry name" value="LysR_HTH_N"/>
</dbReference>
<dbReference type="SUPFAM" id="SSF53850">
    <property type="entry name" value="Periplasmic binding protein-like II"/>
    <property type="match status" value="1"/>
</dbReference>
<evidence type="ECO:0000256" key="1">
    <source>
        <dbReference type="ARBA" id="ARBA00009437"/>
    </source>
</evidence>
<evidence type="ECO:0000313" key="6">
    <source>
        <dbReference type="EMBL" id="WPB87313.1"/>
    </source>
</evidence>
<dbReference type="PROSITE" id="PS50931">
    <property type="entry name" value="HTH_LYSR"/>
    <property type="match status" value="1"/>
</dbReference>
<evidence type="ECO:0000313" key="7">
    <source>
        <dbReference type="Proteomes" id="UP001305521"/>
    </source>
</evidence>
<keyword evidence="2" id="KW-0805">Transcription regulation</keyword>
<keyword evidence="4" id="KW-0804">Transcription</keyword>
<organism evidence="6 7">
    <name type="scientific">Sediminicoccus rosea</name>
    <dbReference type="NCBI Taxonomy" id="1225128"/>
    <lineage>
        <taxon>Bacteria</taxon>
        <taxon>Pseudomonadati</taxon>
        <taxon>Pseudomonadota</taxon>
        <taxon>Alphaproteobacteria</taxon>
        <taxon>Acetobacterales</taxon>
        <taxon>Roseomonadaceae</taxon>
        <taxon>Sediminicoccus</taxon>
    </lineage>
</organism>
<name>A0ABZ0PNK7_9PROT</name>
<dbReference type="InterPro" id="IPR036390">
    <property type="entry name" value="WH_DNA-bd_sf"/>
</dbReference>
<dbReference type="RefSeq" id="WP_318651266.1">
    <property type="nucleotide sequence ID" value="NZ_CP137852.1"/>
</dbReference>
<dbReference type="CDD" id="cd05466">
    <property type="entry name" value="PBP2_LTTR_substrate"/>
    <property type="match status" value="1"/>
</dbReference>
<keyword evidence="7" id="KW-1185">Reference proteome</keyword>
<dbReference type="PANTHER" id="PTHR30419">
    <property type="entry name" value="HTH-TYPE TRANSCRIPTIONAL REGULATOR YBHD"/>
    <property type="match status" value="1"/>
</dbReference>
<evidence type="ECO:0000256" key="3">
    <source>
        <dbReference type="ARBA" id="ARBA00023125"/>
    </source>
</evidence>
<evidence type="ECO:0000256" key="2">
    <source>
        <dbReference type="ARBA" id="ARBA00023015"/>
    </source>
</evidence>
<dbReference type="SUPFAM" id="SSF46785">
    <property type="entry name" value="Winged helix' DNA-binding domain"/>
    <property type="match status" value="1"/>
</dbReference>
<protein>
    <submittedName>
        <fullName evidence="6">LysR family transcriptional regulator</fullName>
    </submittedName>
</protein>
<dbReference type="Pfam" id="PF00126">
    <property type="entry name" value="HTH_1"/>
    <property type="match status" value="1"/>
</dbReference>
<comment type="similarity">
    <text evidence="1">Belongs to the LysR transcriptional regulatory family.</text>
</comment>
<dbReference type="Gene3D" id="1.10.10.10">
    <property type="entry name" value="Winged helix-like DNA-binding domain superfamily/Winged helix DNA-binding domain"/>
    <property type="match status" value="1"/>
</dbReference>
<reference evidence="6 7" key="1">
    <citation type="submission" date="2023-11" db="EMBL/GenBank/DDBJ databases">
        <title>Arctic aerobic anoxygenic photoheterotroph Sediminicoccus rosea KRV36 adapts its photosynthesis to long days of polar summer.</title>
        <authorList>
            <person name="Tomasch J."/>
            <person name="Kopejtka K."/>
            <person name="Bily T."/>
            <person name="Gardiner A.T."/>
            <person name="Gardian Z."/>
            <person name="Shivaramu S."/>
            <person name="Koblizek M."/>
            <person name="Engelhardt F."/>
            <person name="Kaftan D."/>
        </authorList>
    </citation>
    <scope>NUCLEOTIDE SEQUENCE [LARGE SCALE GENOMIC DNA]</scope>
    <source>
        <strain evidence="6 7">R-30</strain>
    </source>
</reference>
<dbReference type="PANTHER" id="PTHR30419:SF30">
    <property type="entry name" value="LYSR FAMILY TRANSCRIPTIONAL REGULATOR"/>
    <property type="match status" value="1"/>
</dbReference>
<dbReference type="EMBL" id="CP137852">
    <property type="protein sequence ID" value="WPB87313.1"/>
    <property type="molecule type" value="Genomic_DNA"/>
</dbReference>
<evidence type="ECO:0000256" key="4">
    <source>
        <dbReference type="ARBA" id="ARBA00023163"/>
    </source>
</evidence>